<evidence type="ECO:0000313" key="9">
    <source>
        <dbReference type="EMBL" id="QIN80663.1"/>
    </source>
</evidence>
<sequence length="278" mass="30860">MLPLVAVNVLVILGPALATVYYSFTDWSGLGAAEWVGFENYRDILSDGDFYGALWHNVLWTVFFLTVPIAMGLLGAFLLSRITRFQMFFRVAYFVPYVVASVVNAALWQNILDPDRGVGSALAGIGIPWLDGVSFFGDQNLALPTVAFVDNWHWWGFVVLLFLTAMQSVDKELYEAAKMDGAGRWQQFLNVTLPGIRPTLVFVVLMTIISSLLVFDYIYIITQGGPAGATEVVATLMYKEAFVRFEAGYAAALGIGMSFMGGLIVLLFLYLRRKGWEI</sequence>
<dbReference type="CDD" id="cd06261">
    <property type="entry name" value="TM_PBP2"/>
    <property type="match status" value="1"/>
</dbReference>
<evidence type="ECO:0000256" key="5">
    <source>
        <dbReference type="ARBA" id="ARBA00022989"/>
    </source>
</evidence>
<dbReference type="KEGG" id="rmar:GBA65_04700"/>
<dbReference type="PANTHER" id="PTHR30193">
    <property type="entry name" value="ABC TRANSPORTER PERMEASE PROTEIN"/>
    <property type="match status" value="1"/>
</dbReference>
<dbReference type="GO" id="GO:0005886">
    <property type="term" value="C:plasma membrane"/>
    <property type="evidence" value="ECO:0007669"/>
    <property type="project" value="UniProtKB-SubCell"/>
</dbReference>
<dbReference type="Gene3D" id="1.10.3720.10">
    <property type="entry name" value="MetI-like"/>
    <property type="match status" value="1"/>
</dbReference>
<feature type="transmembrane region" description="Helical" evidence="7">
    <location>
        <begin position="247"/>
        <end position="271"/>
    </location>
</feature>
<keyword evidence="3" id="KW-1003">Cell membrane</keyword>
<comment type="similarity">
    <text evidence="7">Belongs to the binding-protein-dependent transport system permease family.</text>
</comment>
<dbReference type="Proteomes" id="UP000502706">
    <property type="component" value="Chromosome"/>
</dbReference>
<keyword evidence="4 7" id="KW-0812">Transmembrane</keyword>
<proteinExistence type="inferred from homology"/>
<feature type="transmembrane region" description="Helical" evidence="7">
    <location>
        <begin position="91"/>
        <end position="111"/>
    </location>
</feature>
<keyword evidence="6 7" id="KW-0472">Membrane</keyword>
<keyword evidence="10" id="KW-1185">Reference proteome</keyword>
<feature type="transmembrane region" description="Helical" evidence="7">
    <location>
        <begin position="58"/>
        <end position="79"/>
    </location>
</feature>
<evidence type="ECO:0000256" key="3">
    <source>
        <dbReference type="ARBA" id="ARBA00022475"/>
    </source>
</evidence>
<dbReference type="InterPro" id="IPR000515">
    <property type="entry name" value="MetI-like"/>
</dbReference>
<dbReference type="PROSITE" id="PS50928">
    <property type="entry name" value="ABC_TM1"/>
    <property type="match status" value="1"/>
</dbReference>
<dbReference type="Pfam" id="PF00528">
    <property type="entry name" value="BPD_transp_1"/>
    <property type="match status" value="1"/>
</dbReference>
<evidence type="ECO:0000256" key="7">
    <source>
        <dbReference type="RuleBase" id="RU363032"/>
    </source>
</evidence>
<evidence type="ECO:0000256" key="6">
    <source>
        <dbReference type="ARBA" id="ARBA00023136"/>
    </source>
</evidence>
<evidence type="ECO:0000256" key="2">
    <source>
        <dbReference type="ARBA" id="ARBA00022448"/>
    </source>
</evidence>
<protein>
    <submittedName>
        <fullName evidence="9">ABC transporter permease subunit</fullName>
    </submittedName>
</protein>
<dbReference type="EMBL" id="CP045121">
    <property type="protein sequence ID" value="QIN80663.1"/>
    <property type="molecule type" value="Genomic_DNA"/>
</dbReference>
<feature type="transmembrane region" description="Helical" evidence="7">
    <location>
        <begin position="152"/>
        <end position="169"/>
    </location>
</feature>
<dbReference type="SUPFAM" id="SSF161098">
    <property type="entry name" value="MetI-like"/>
    <property type="match status" value="1"/>
</dbReference>
<evidence type="ECO:0000313" key="10">
    <source>
        <dbReference type="Proteomes" id="UP000502706"/>
    </source>
</evidence>
<dbReference type="InterPro" id="IPR051393">
    <property type="entry name" value="ABC_transporter_permease"/>
</dbReference>
<organism evidence="9 10">
    <name type="scientific">Rubrobacter marinus</name>
    <dbReference type="NCBI Taxonomy" id="2653852"/>
    <lineage>
        <taxon>Bacteria</taxon>
        <taxon>Bacillati</taxon>
        <taxon>Actinomycetota</taxon>
        <taxon>Rubrobacteria</taxon>
        <taxon>Rubrobacterales</taxon>
        <taxon>Rubrobacteraceae</taxon>
        <taxon>Rubrobacter</taxon>
    </lineage>
</organism>
<reference evidence="9 10" key="1">
    <citation type="submission" date="2019-10" db="EMBL/GenBank/DDBJ databases">
        <title>Rubrobacter sp nov SCSIO 52915 isolated from a deep-sea sediment in the South China Sea.</title>
        <authorList>
            <person name="Chen R.W."/>
        </authorList>
    </citation>
    <scope>NUCLEOTIDE SEQUENCE [LARGE SCALE GENOMIC DNA]</scope>
    <source>
        <strain evidence="9 10">SCSIO 52915</strain>
    </source>
</reference>
<evidence type="ECO:0000256" key="4">
    <source>
        <dbReference type="ARBA" id="ARBA00022692"/>
    </source>
</evidence>
<evidence type="ECO:0000259" key="8">
    <source>
        <dbReference type="PROSITE" id="PS50928"/>
    </source>
</evidence>
<comment type="subcellular location">
    <subcellularLocation>
        <location evidence="1 7">Cell membrane</location>
        <topology evidence="1 7">Multi-pass membrane protein</topology>
    </subcellularLocation>
</comment>
<accession>A0A6G8Q2H6</accession>
<keyword evidence="2 7" id="KW-0813">Transport</keyword>
<name>A0A6G8Q2H6_9ACTN</name>
<keyword evidence="5 7" id="KW-1133">Transmembrane helix</keyword>
<dbReference type="PANTHER" id="PTHR30193:SF41">
    <property type="entry name" value="DIACETYLCHITOBIOSE UPTAKE SYSTEM PERMEASE PROTEIN NGCF"/>
    <property type="match status" value="1"/>
</dbReference>
<gene>
    <name evidence="9" type="ORF">GBA65_04700</name>
</gene>
<dbReference type="AlphaFoldDB" id="A0A6G8Q2H6"/>
<dbReference type="GO" id="GO:0055085">
    <property type="term" value="P:transmembrane transport"/>
    <property type="evidence" value="ECO:0007669"/>
    <property type="project" value="InterPro"/>
</dbReference>
<evidence type="ECO:0000256" key="1">
    <source>
        <dbReference type="ARBA" id="ARBA00004651"/>
    </source>
</evidence>
<feature type="transmembrane region" description="Helical" evidence="7">
    <location>
        <begin position="200"/>
        <end position="220"/>
    </location>
</feature>
<feature type="domain" description="ABC transmembrane type-1" evidence="8">
    <location>
        <begin position="54"/>
        <end position="270"/>
    </location>
</feature>
<dbReference type="InterPro" id="IPR035906">
    <property type="entry name" value="MetI-like_sf"/>
</dbReference>